<feature type="domain" description="AB hydrolase-1" evidence="1">
    <location>
        <begin position="22"/>
        <end position="250"/>
    </location>
</feature>
<dbReference type="Pfam" id="PF12697">
    <property type="entry name" value="Abhydrolase_6"/>
    <property type="match status" value="1"/>
</dbReference>
<dbReference type="InterPro" id="IPR029058">
    <property type="entry name" value="AB_hydrolase_fold"/>
</dbReference>
<gene>
    <name evidence="2" type="ORF">MMF94_40190</name>
</gene>
<proteinExistence type="predicted"/>
<dbReference type="SUPFAM" id="SSF53474">
    <property type="entry name" value="alpha/beta-Hydrolases"/>
    <property type="match status" value="1"/>
</dbReference>
<keyword evidence="3" id="KW-1185">Reference proteome</keyword>
<dbReference type="RefSeq" id="WP_241042746.1">
    <property type="nucleotide sequence ID" value="NZ_BAAAJF010000079.1"/>
</dbReference>
<keyword evidence="2" id="KW-0378">Hydrolase</keyword>
<evidence type="ECO:0000313" key="3">
    <source>
        <dbReference type="Proteomes" id="UP001299970"/>
    </source>
</evidence>
<accession>A0ABS9TTR7</accession>
<protein>
    <submittedName>
        <fullName evidence="2">Alpha/beta hydrolase</fullName>
    </submittedName>
</protein>
<organism evidence="2 3">
    <name type="scientific">Pseudonocardia alaniniphila</name>
    <dbReference type="NCBI Taxonomy" id="75291"/>
    <lineage>
        <taxon>Bacteria</taxon>
        <taxon>Bacillati</taxon>
        <taxon>Actinomycetota</taxon>
        <taxon>Actinomycetes</taxon>
        <taxon>Pseudonocardiales</taxon>
        <taxon>Pseudonocardiaceae</taxon>
        <taxon>Pseudonocardia</taxon>
    </lineage>
</organism>
<evidence type="ECO:0000259" key="1">
    <source>
        <dbReference type="Pfam" id="PF12697"/>
    </source>
</evidence>
<reference evidence="2 3" key="1">
    <citation type="submission" date="2022-03" db="EMBL/GenBank/DDBJ databases">
        <title>Pseudonocardia alaer sp. nov., a novel actinomycete isolated from reed forest soil.</title>
        <authorList>
            <person name="Wang L."/>
        </authorList>
    </citation>
    <scope>NUCLEOTIDE SEQUENCE [LARGE SCALE GENOMIC DNA]</scope>
    <source>
        <strain evidence="2 3">Y-16303</strain>
    </source>
</reference>
<dbReference type="InterPro" id="IPR000073">
    <property type="entry name" value="AB_hydrolase_1"/>
</dbReference>
<dbReference type="GO" id="GO:0016787">
    <property type="term" value="F:hydrolase activity"/>
    <property type="evidence" value="ECO:0007669"/>
    <property type="project" value="UniProtKB-KW"/>
</dbReference>
<sequence length="264" mass="28089">MQVDTGIGTVHVEVVGAGPAAVLWHSLFVDSRQWDRVRATLAAHRTLVLVDGPGHGRGGLPPDRFTFDDCADAAALVLGTLGVGQDVDWVGNAWGGHVGYAYASRYPARSLVTIGAPPTPLPPAERRRIALLTAAYRAVGPRPLTGAVVAALLGPDADAHSVAMVRDTFRANDRTGMQRVMRAMMLHRPDLTERLHRISAPVLLVAGDRDPMWTLARAAATAAGLPHVRTVEIANAGHLPPLEMPAPTAAEILSFWRQTSPVTS</sequence>
<dbReference type="EMBL" id="JAKXMK010000052">
    <property type="protein sequence ID" value="MCH6171940.1"/>
    <property type="molecule type" value="Genomic_DNA"/>
</dbReference>
<dbReference type="Proteomes" id="UP001299970">
    <property type="component" value="Unassembled WGS sequence"/>
</dbReference>
<dbReference type="Gene3D" id="3.40.50.1820">
    <property type="entry name" value="alpha/beta hydrolase"/>
    <property type="match status" value="1"/>
</dbReference>
<dbReference type="PANTHER" id="PTHR43433:SF5">
    <property type="entry name" value="AB HYDROLASE-1 DOMAIN-CONTAINING PROTEIN"/>
    <property type="match status" value="1"/>
</dbReference>
<name>A0ABS9TTR7_9PSEU</name>
<comment type="caution">
    <text evidence="2">The sequence shown here is derived from an EMBL/GenBank/DDBJ whole genome shotgun (WGS) entry which is preliminary data.</text>
</comment>
<dbReference type="PANTHER" id="PTHR43433">
    <property type="entry name" value="HYDROLASE, ALPHA/BETA FOLD FAMILY PROTEIN"/>
    <property type="match status" value="1"/>
</dbReference>
<dbReference type="InterPro" id="IPR050471">
    <property type="entry name" value="AB_hydrolase"/>
</dbReference>
<evidence type="ECO:0000313" key="2">
    <source>
        <dbReference type="EMBL" id="MCH6171940.1"/>
    </source>
</evidence>